<evidence type="ECO:0000313" key="1">
    <source>
        <dbReference type="EMBL" id="CEL53320.1"/>
    </source>
</evidence>
<proteinExistence type="predicted"/>
<dbReference type="EMBL" id="LN679111">
    <property type="protein sequence ID" value="CEL53320.1"/>
    <property type="molecule type" value="Genomic_DNA"/>
</dbReference>
<accession>A0A0B7F6Z2</accession>
<dbReference type="AlphaFoldDB" id="A0A0B7F6Z2"/>
<dbReference type="Proteomes" id="UP000059188">
    <property type="component" value="Unassembled WGS sequence"/>
</dbReference>
<gene>
    <name evidence="1" type="ORF">RSOLAG1IB_06287</name>
</gene>
<name>A0A0B7F6Z2_THACB</name>
<sequence>MKKVPSRDLVRRSFGRTLHAHSLSLLFHIHHSSRLLGRDGHPTRESSLASRCPGIHPRVAHAPPATPIPPISLPSQSYAFFVLTSVLRIYTYPPGSVRAEVVWPV</sequence>
<organism evidence="1 2">
    <name type="scientific">Thanatephorus cucumeris (strain AG1-IB / isolate 7/3/14)</name>
    <name type="common">Lettuce bottom rot fungus</name>
    <name type="synonym">Rhizoctonia solani</name>
    <dbReference type="NCBI Taxonomy" id="1108050"/>
    <lineage>
        <taxon>Eukaryota</taxon>
        <taxon>Fungi</taxon>
        <taxon>Dikarya</taxon>
        <taxon>Basidiomycota</taxon>
        <taxon>Agaricomycotina</taxon>
        <taxon>Agaricomycetes</taxon>
        <taxon>Cantharellales</taxon>
        <taxon>Ceratobasidiaceae</taxon>
        <taxon>Rhizoctonia</taxon>
        <taxon>Rhizoctonia solani AG-1</taxon>
    </lineage>
</organism>
<reference evidence="1 2" key="1">
    <citation type="submission" date="2014-11" db="EMBL/GenBank/DDBJ databases">
        <authorList>
            <person name="Wibberg Daniel"/>
        </authorList>
    </citation>
    <scope>NUCLEOTIDE SEQUENCE [LARGE SCALE GENOMIC DNA]</scope>
    <source>
        <strain evidence="1">Rhizoctonia solani AG1-IB 7/3/14</strain>
    </source>
</reference>
<protein>
    <submittedName>
        <fullName evidence="1">Uncharacterized protein</fullName>
    </submittedName>
</protein>
<keyword evidence="2" id="KW-1185">Reference proteome</keyword>
<evidence type="ECO:0000313" key="2">
    <source>
        <dbReference type="Proteomes" id="UP000059188"/>
    </source>
</evidence>